<feature type="domain" description="B30.2/SPRY" evidence="2">
    <location>
        <begin position="1"/>
        <end position="207"/>
    </location>
</feature>
<proteinExistence type="predicted"/>
<dbReference type="GO" id="GO:0048490">
    <property type="term" value="P:anterograde synaptic vesicle transport"/>
    <property type="evidence" value="ECO:0007669"/>
    <property type="project" value="TreeGrafter"/>
</dbReference>
<dbReference type="GO" id="GO:1904115">
    <property type="term" value="C:axon cytoplasm"/>
    <property type="evidence" value="ECO:0007669"/>
    <property type="project" value="GOC"/>
</dbReference>
<dbReference type="SUPFAM" id="SSF49899">
    <property type="entry name" value="Concanavalin A-like lectins/glucanases"/>
    <property type="match status" value="1"/>
</dbReference>
<name>A0A7L1XGM2_9AVES</name>
<dbReference type="GO" id="GO:0001578">
    <property type="term" value="P:microtubule bundle formation"/>
    <property type="evidence" value="ECO:0007669"/>
    <property type="project" value="TreeGrafter"/>
</dbReference>
<evidence type="ECO:0000313" key="4">
    <source>
        <dbReference type="Proteomes" id="UP000565698"/>
    </source>
</evidence>
<accession>A0A7L1XGM2</accession>
<dbReference type="InterPro" id="IPR001870">
    <property type="entry name" value="B30.2/SPRY"/>
</dbReference>
<evidence type="ECO:0000259" key="2">
    <source>
        <dbReference type="PROSITE" id="PS50188"/>
    </source>
</evidence>
<dbReference type="InterPro" id="IPR050617">
    <property type="entry name" value="E3_ligase_FN3/SPRY"/>
</dbReference>
<dbReference type="OrthoDB" id="10040278at2759"/>
<gene>
    <name evidence="3" type="primary">Trim46_1</name>
    <name evidence="3" type="ORF">THIORB_R15554</name>
</gene>
<evidence type="ECO:0000313" key="3">
    <source>
        <dbReference type="EMBL" id="NXP08199.1"/>
    </source>
</evidence>
<sequence length="219" mass="23379">MLFAAERLMTSCHLSIDLVIGDVAITQGKSYWACCVDPSSYLVKVGVGLESKLQEWFQVPQDVVSPRWVLVEGHGGDPQPASVPGLIPVSPSPGRYDPDSGHDSGAEDTTVEAPPPYAFLTIGMGKILLSHGSGLTSRDPNGCTVPLPPRIGICLDYEQGKVSFYDAVSFRELWECGVDCSGPVCPAFCFIGGGALHLQELVANKQERKVTIGGFAKLD</sequence>
<dbReference type="EMBL" id="VXBW01003840">
    <property type="protein sequence ID" value="NXP08199.1"/>
    <property type="molecule type" value="Genomic_DNA"/>
</dbReference>
<feature type="non-terminal residue" evidence="3">
    <location>
        <position position="1"/>
    </location>
</feature>
<dbReference type="GO" id="GO:0001764">
    <property type="term" value="P:neuron migration"/>
    <property type="evidence" value="ECO:0007669"/>
    <property type="project" value="TreeGrafter"/>
</dbReference>
<dbReference type="InterPro" id="IPR043136">
    <property type="entry name" value="B30.2/SPRY_sf"/>
</dbReference>
<dbReference type="InterPro" id="IPR013320">
    <property type="entry name" value="ConA-like_dom_sf"/>
</dbReference>
<reference evidence="3 4" key="1">
    <citation type="submission" date="2019-09" db="EMBL/GenBank/DDBJ databases">
        <title>Bird 10,000 Genomes (B10K) Project - Family phase.</title>
        <authorList>
            <person name="Zhang G."/>
        </authorList>
    </citation>
    <scope>NUCLEOTIDE SEQUENCE [LARGE SCALE GENOMIC DNA]</scope>
    <source>
        <strain evidence="3">B10K-DU-002-47</strain>
        <tissue evidence="3">Muscle</tissue>
    </source>
</reference>
<dbReference type="AlphaFoldDB" id="A0A7L1XGM2"/>
<dbReference type="Proteomes" id="UP000565698">
    <property type="component" value="Unassembled WGS sequence"/>
</dbReference>
<feature type="non-terminal residue" evidence="3">
    <location>
        <position position="219"/>
    </location>
</feature>
<feature type="region of interest" description="Disordered" evidence="1">
    <location>
        <begin position="75"/>
        <end position="111"/>
    </location>
</feature>
<protein>
    <submittedName>
        <fullName evidence="3">TRI46 protein</fullName>
    </submittedName>
</protein>
<dbReference type="GO" id="GO:0044304">
    <property type="term" value="C:main axon"/>
    <property type="evidence" value="ECO:0007669"/>
    <property type="project" value="TreeGrafter"/>
</dbReference>
<dbReference type="PANTHER" id="PTHR24099">
    <property type="entry name" value="E3 UBIQUITIN-PROTEIN LIGASE TRIM36-RELATED"/>
    <property type="match status" value="1"/>
</dbReference>
<dbReference type="PROSITE" id="PS50188">
    <property type="entry name" value="B302_SPRY"/>
    <property type="match status" value="1"/>
</dbReference>
<feature type="compositionally biased region" description="Basic and acidic residues" evidence="1">
    <location>
        <begin position="96"/>
        <end position="105"/>
    </location>
</feature>
<dbReference type="Gene3D" id="2.60.120.920">
    <property type="match status" value="1"/>
</dbReference>
<comment type="caution">
    <text evidence="3">The sequence shown here is derived from an EMBL/GenBank/DDBJ whole genome shotgun (WGS) entry which is preliminary data.</text>
</comment>
<keyword evidence="4" id="KW-1185">Reference proteome</keyword>
<evidence type="ECO:0000256" key="1">
    <source>
        <dbReference type="SAM" id="MobiDB-lite"/>
    </source>
</evidence>
<dbReference type="GO" id="GO:0007409">
    <property type="term" value="P:axonogenesis"/>
    <property type="evidence" value="ECO:0007669"/>
    <property type="project" value="TreeGrafter"/>
</dbReference>
<dbReference type="PANTHER" id="PTHR24099:SF20">
    <property type="entry name" value="TRIPARTITE MOTIF-CONTAINING PROTEIN 46"/>
    <property type="match status" value="1"/>
</dbReference>
<organism evidence="3 4">
    <name type="scientific">Thinocorus orbignyianus</name>
    <dbReference type="NCBI Taxonomy" id="161742"/>
    <lineage>
        <taxon>Eukaryota</taxon>
        <taxon>Metazoa</taxon>
        <taxon>Chordata</taxon>
        <taxon>Craniata</taxon>
        <taxon>Vertebrata</taxon>
        <taxon>Euteleostomi</taxon>
        <taxon>Archelosauria</taxon>
        <taxon>Archosauria</taxon>
        <taxon>Dinosauria</taxon>
        <taxon>Saurischia</taxon>
        <taxon>Theropoda</taxon>
        <taxon>Coelurosauria</taxon>
        <taxon>Aves</taxon>
        <taxon>Neognathae</taxon>
        <taxon>Neoaves</taxon>
        <taxon>Aequornithes</taxon>
        <taxon>Ciconiiformes</taxon>
        <taxon>Thinocoridae</taxon>
        <taxon>Thinocorus</taxon>
    </lineage>
</organism>